<sequence>MMTDKVTSELLQSELRYALARGGDPEPHRQNGAYVRVTCTYMPDDIRPAVVSTKTCWRPCLCHNHTWYAREQHHMGAVYIFSSSICWAPAPCAGRVSAGQRFRGRRRGTSAGHRLIRRASSAGERARAEGASTEPESRVCVVTATHGRDSVEGDRNDKCPGREERDRILYSAEREVNVHARFRYSPIDQAKANFGMRCSNTVAFRLYL</sequence>
<dbReference type="InParanoid" id="K3XM10"/>
<reference evidence="1" key="2">
    <citation type="submission" date="2018-08" db="UniProtKB">
        <authorList>
            <consortium name="EnsemblPlants"/>
        </authorList>
    </citation>
    <scope>IDENTIFICATION</scope>
    <source>
        <strain evidence="1">Yugu1</strain>
    </source>
</reference>
<dbReference type="Gramene" id="KQL07497">
    <property type="protein sequence ID" value="KQL07497"/>
    <property type="gene ID" value="SETIT_002933mg"/>
</dbReference>
<dbReference type="Proteomes" id="UP000004995">
    <property type="component" value="Unassembled WGS sequence"/>
</dbReference>
<dbReference type="EMBL" id="AGNK02003342">
    <property type="status" value="NOT_ANNOTATED_CDS"/>
    <property type="molecule type" value="Genomic_DNA"/>
</dbReference>
<dbReference type="EnsemblPlants" id="KQL07497">
    <property type="protein sequence ID" value="KQL07497"/>
    <property type="gene ID" value="SETIT_002933mg"/>
</dbReference>
<evidence type="ECO:0000313" key="2">
    <source>
        <dbReference type="Proteomes" id="UP000004995"/>
    </source>
</evidence>
<dbReference type="HOGENOM" id="CLU_1322882_0_0_1"/>
<protein>
    <submittedName>
        <fullName evidence="1">Uncharacterized protein</fullName>
    </submittedName>
</protein>
<name>K3XM10_SETIT</name>
<evidence type="ECO:0000313" key="1">
    <source>
        <dbReference type="EnsemblPlants" id="KQL07497"/>
    </source>
</evidence>
<keyword evidence="2" id="KW-1185">Reference proteome</keyword>
<dbReference type="AlphaFoldDB" id="K3XM10"/>
<organism evidence="1 2">
    <name type="scientific">Setaria italica</name>
    <name type="common">Foxtail millet</name>
    <name type="synonym">Panicum italicum</name>
    <dbReference type="NCBI Taxonomy" id="4555"/>
    <lineage>
        <taxon>Eukaryota</taxon>
        <taxon>Viridiplantae</taxon>
        <taxon>Streptophyta</taxon>
        <taxon>Embryophyta</taxon>
        <taxon>Tracheophyta</taxon>
        <taxon>Spermatophyta</taxon>
        <taxon>Magnoliopsida</taxon>
        <taxon>Liliopsida</taxon>
        <taxon>Poales</taxon>
        <taxon>Poaceae</taxon>
        <taxon>PACMAD clade</taxon>
        <taxon>Panicoideae</taxon>
        <taxon>Panicodae</taxon>
        <taxon>Paniceae</taxon>
        <taxon>Cenchrinae</taxon>
        <taxon>Setaria</taxon>
    </lineage>
</organism>
<proteinExistence type="predicted"/>
<reference evidence="2" key="1">
    <citation type="journal article" date="2012" name="Nat. Biotechnol.">
        <title>Reference genome sequence of the model plant Setaria.</title>
        <authorList>
            <person name="Bennetzen J.L."/>
            <person name="Schmutz J."/>
            <person name="Wang H."/>
            <person name="Percifield R."/>
            <person name="Hawkins J."/>
            <person name="Pontaroli A.C."/>
            <person name="Estep M."/>
            <person name="Feng L."/>
            <person name="Vaughn J.N."/>
            <person name="Grimwood J."/>
            <person name="Jenkins J."/>
            <person name="Barry K."/>
            <person name="Lindquist E."/>
            <person name="Hellsten U."/>
            <person name="Deshpande S."/>
            <person name="Wang X."/>
            <person name="Wu X."/>
            <person name="Mitros T."/>
            <person name="Triplett J."/>
            <person name="Yang X."/>
            <person name="Ye C.Y."/>
            <person name="Mauro-Herrera M."/>
            <person name="Wang L."/>
            <person name="Li P."/>
            <person name="Sharma M."/>
            <person name="Sharma R."/>
            <person name="Ronald P.C."/>
            <person name="Panaud O."/>
            <person name="Kellogg E.A."/>
            <person name="Brutnell T.P."/>
            <person name="Doust A.N."/>
            <person name="Tuskan G.A."/>
            <person name="Rokhsar D."/>
            <person name="Devos K.M."/>
        </authorList>
    </citation>
    <scope>NUCLEOTIDE SEQUENCE [LARGE SCALE GENOMIC DNA]</scope>
    <source>
        <strain evidence="2">cv. Yugu1</strain>
    </source>
</reference>
<accession>K3XM10</accession>